<evidence type="ECO:0000313" key="3">
    <source>
        <dbReference type="EMBL" id="TKR75711.1"/>
    </source>
</evidence>
<evidence type="ECO:0000256" key="1">
    <source>
        <dbReference type="SAM" id="Coils"/>
    </source>
</evidence>
<sequence length="221" mass="25084">MTFSRPRTNRPVCRSPKPSLDALPDTQTRPPSAKGLIRPHSEPLGAVALRRSPMDLTRQQAEMQQLQTRMEAENLLYTNLRKALKRAIDDFDNVWSLRQRVNDPHPLNEAAAQELITALQAGIPSIFFAAGKPKPLVEEPPKIEEKVKTPTKAKEESPSKEKAQEVEELGALVQDSVFQKDEEKPEVPSPSPNRPRANRRRLRFDSSTLRYQDREEDSSFV</sequence>
<dbReference type="EMBL" id="AZBU02000005">
    <property type="protein sequence ID" value="TKR75711.1"/>
    <property type="molecule type" value="Genomic_DNA"/>
</dbReference>
<keyword evidence="1" id="KW-0175">Coiled coil</keyword>
<organism evidence="3 4">
    <name type="scientific">Steinernema carpocapsae</name>
    <name type="common">Entomopathogenic nematode</name>
    <dbReference type="NCBI Taxonomy" id="34508"/>
    <lineage>
        <taxon>Eukaryota</taxon>
        <taxon>Metazoa</taxon>
        <taxon>Ecdysozoa</taxon>
        <taxon>Nematoda</taxon>
        <taxon>Chromadorea</taxon>
        <taxon>Rhabditida</taxon>
        <taxon>Tylenchina</taxon>
        <taxon>Panagrolaimomorpha</taxon>
        <taxon>Strongyloidoidea</taxon>
        <taxon>Steinernematidae</taxon>
        <taxon>Steinernema</taxon>
    </lineage>
</organism>
<evidence type="ECO:0000256" key="2">
    <source>
        <dbReference type="SAM" id="MobiDB-lite"/>
    </source>
</evidence>
<name>A0A4U5N089_STECR</name>
<accession>A0A4U5N089</accession>
<proteinExistence type="predicted"/>
<reference evidence="3 4" key="1">
    <citation type="journal article" date="2015" name="Genome Biol.">
        <title>Comparative genomics of Steinernema reveals deeply conserved gene regulatory networks.</title>
        <authorList>
            <person name="Dillman A.R."/>
            <person name="Macchietto M."/>
            <person name="Porter C.F."/>
            <person name="Rogers A."/>
            <person name="Williams B."/>
            <person name="Antoshechkin I."/>
            <person name="Lee M.M."/>
            <person name="Goodwin Z."/>
            <person name="Lu X."/>
            <person name="Lewis E.E."/>
            <person name="Goodrich-Blair H."/>
            <person name="Stock S.P."/>
            <person name="Adams B.J."/>
            <person name="Sternberg P.W."/>
            <person name="Mortazavi A."/>
        </authorList>
    </citation>
    <scope>NUCLEOTIDE SEQUENCE [LARGE SCALE GENOMIC DNA]</scope>
    <source>
        <strain evidence="3 4">ALL</strain>
    </source>
</reference>
<evidence type="ECO:0000313" key="4">
    <source>
        <dbReference type="Proteomes" id="UP000298663"/>
    </source>
</evidence>
<dbReference type="AlphaFoldDB" id="A0A4U5N089"/>
<dbReference type="Proteomes" id="UP000298663">
    <property type="component" value="Unassembled WGS sequence"/>
</dbReference>
<feature type="coiled-coil region" evidence="1">
    <location>
        <begin position="56"/>
        <end position="83"/>
    </location>
</feature>
<feature type="compositionally biased region" description="Basic and acidic residues" evidence="2">
    <location>
        <begin position="139"/>
        <end position="165"/>
    </location>
</feature>
<feature type="region of interest" description="Disordered" evidence="2">
    <location>
        <begin position="139"/>
        <end position="221"/>
    </location>
</feature>
<protein>
    <submittedName>
        <fullName evidence="3">Uncharacterized protein</fullName>
    </submittedName>
</protein>
<keyword evidence="4" id="KW-1185">Reference proteome</keyword>
<gene>
    <name evidence="3" type="ORF">L596_016964</name>
</gene>
<feature type="region of interest" description="Disordered" evidence="2">
    <location>
        <begin position="1"/>
        <end position="36"/>
    </location>
</feature>
<reference evidence="3 4" key="2">
    <citation type="journal article" date="2019" name="G3 (Bethesda)">
        <title>Hybrid Assembly of the Genome of the Entomopathogenic Nematode Steinernema carpocapsae Identifies the X-Chromosome.</title>
        <authorList>
            <person name="Serra L."/>
            <person name="Macchietto M."/>
            <person name="Macias-Munoz A."/>
            <person name="McGill C.J."/>
            <person name="Rodriguez I.M."/>
            <person name="Rodriguez B."/>
            <person name="Murad R."/>
            <person name="Mortazavi A."/>
        </authorList>
    </citation>
    <scope>NUCLEOTIDE SEQUENCE [LARGE SCALE GENOMIC DNA]</scope>
    <source>
        <strain evidence="3 4">ALL</strain>
    </source>
</reference>
<comment type="caution">
    <text evidence="3">The sequence shown here is derived from an EMBL/GenBank/DDBJ whole genome shotgun (WGS) entry which is preliminary data.</text>
</comment>